<feature type="region of interest" description="Disordered" evidence="1">
    <location>
        <begin position="52"/>
        <end position="95"/>
    </location>
</feature>
<dbReference type="Proteomes" id="UP000617340">
    <property type="component" value="Unassembled WGS sequence"/>
</dbReference>
<protein>
    <submittedName>
        <fullName evidence="2">Uncharacterized protein</fullName>
    </submittedName>
</protein>
<reference evidence="2" key="1">
    <citation type="journal article" date="2020" name="G3 (Bethesda)">
        <title>High-Quality Assemblies for Three Invasive Social Wasps from the &lt;i&gt;Vespula&lt;/i&gt; Genus.</title>
        <authorList>
            <person name="Harrop T.W.R."/>
            <person name="Guhlin J."/>
            <person name="McLaughlin G.M."/>
            <person name="Permina E."/>
            <person name="Stockwell P."/>
            <person name="Gilligan J."/>
            <person name="Le Lec M.F."/>
            <person name="Gruber M.A.M."/>
            <person name="Quinn O."/>
            <person name="Lovegrove M."/>
            <person name="Duncan E.J."/>
            <person name="Remnant E.J."/>
            <person name="Van Eeckhoven J."/>
            <person name="Graham B."/>
            <person name="Knapp R.A."/>
            <person name="Langford K.W."/>
            <person name="Kronenberg Z."/>
            <person name="Press M.O."/>
            <person name="Eacker S.M."/>
            <person name="Wilson-Rankin E.E."/>
            <person name="Purcell J."/>
            <person name="Lester P.J."/>
            <person name="Dearden P.K."/>
        </authorList>
    </citation>
    <scope>NUCLEOTIDE SEQUENCE</scope>
    <source>
        <strain evidence="2">Linc-1</strain>
    </source>
</reference>
<dbReference type="AlphaFoldDB" id="A0A834J3J4"/>
<dbReference type="EMBL" id="JACSDZ010000023">
    <property type="protein sequence ID" value="KAF7380486.1"/>
    <property type="molecule type" value="Genomic_DNA"/>
</dbReference>
<evidence type="ECO:0000313" key="3">
    <source>
        <dbReference type="Proteomes" id="UP000617340"/>
    </source>
</evidence>
<organism evidence="2 3">
    <name type="scientific">Vespula germanica</name>
    <name type="common">German yellow jacket</name>
    <name type="synonym">Paravespula germanica</name>
    <dbReference type="NCBI Taxonomy" id="30212"/>
    <lineage>
        <taxon>Eukaryota</taxon>
        <taxon>Metazoa</taxon>
        <taxon>Ecdysozoa</taxon>
        <taxon>Arthropoda</taxon>
        <taxon>Hexapoda</taxon>
        <taxon>Insecta</taxon>
        <taxon>Pterygota</taxon>
        <taxon>Neoptera</taxon>
        <taxon>Endopterygota</taxon>
        <taxon>Hymenoptera</taxon>
        <taxon>Apocrita</taxon>
        <taxon>Aculeata</taxon>
        <taxon>Vespoidea</taxon>
        <taxon>Vespidae</taxon>
        <taxon>Vespinae</taxon>
        <taxon>Vespula</taxon>
    </lineage>
</organism>
<gene>
    <name evidence="2" type="ORF">HZH68_016351</name>
</gene>
<accession>A0A834J3J4</accession>
<evidence type="ECO:0000313" key="2">
    <source>
        <dbReference type="EMBL" id="KAF7380486.1"/>
    </source>
</evidence>
<sequence>MLVFNNHRFSRCDDCTQDKRKSWESNWSTERIDIAQGEALAEECHDAIDDELDDETPANQWGSTSEDRTLCVDDSGGGGGGGGGRGGGGGGGGGG</sequence>
<feature type="compositionally biased region" description="Gly residues" evidence="1">
    <location>
        <begin position="75"/>
        <end position="95"/>
    </location>
</feature>
<name>A0A834J3J4_VESGE</name>
<evidence type="ECO:0000256" key="1">
    <source>
        <dbReference type="SAM" id="MobiDB-lite"/>
    </source>
</evidence>
<proteinExistence type="predicted"/>
<comment type="caution">
    <text evidence="2">The sequence shown here is derived from an EMBL/GenBank/DDBJ whole genome shotgun (WGS) entry which is preliminary data.</text>
</comment>
<keyword evidence="3" id="KW-1185">Reference proteome</keyword>